<dbReference type="Gene3D" id="1.20.120.160">
    <property type="entry name" value="HPT domain"/>
    <property type="match status" value="1"/>
</dbReference>
<comment type="subcellular location">
    <subcellularLocation>
        <location evidence="6">Cytoplasm</location>
        <location evidence="6">Cytosol</location>
    </subcellularLocation>
    <subcellularLocation>
        <location evidence="6">Nucleus</location>
    </subcellularLocation>
</comment>
<reference evidence="8 9" key="1">
    <citation type="submission" date="2024-01" db="EMBL/GenBank/DDBJ databases">
        <title>The complete chloroplast genome sequence of Lithospermum erythrorhizon: insights into the phylogenetic relationship among Boraginaceae species and the maternal lineages of purple gromwells.</title>
        <authorList>
            <person name="Okada T."/>
            <person name="Watanabe K."/>
        </authorList>
    </citation>
    <scope>NUCLEOTIDE SEQUENCE [LARGE SCALE GENOMIC DNA]</scope>
</reference>
<organism evidence="8 9">
    <name type="scientific">Lithospermum erythrorhizon</name>
    <name type="common">Purple gromwell</name>
    <name type="synonym">Lithospermum officinale var. erythrorhizon</name>
    <dbReference type="NCBI Taxonomy" id="34254"/>
    <lineage>
        <taxon>Eukaryota</taxon>
        <taxon>Viridiplantae</taxon>
        <taxon>Streptophyta</taxon>
        <taxon>Embryophyta</taxon>
        <taxon>Tracheophyta</taxon>
        <taxon>Spermatophyta</taxon>
        <taxon>Magnoliopsida</taxon>
        <taxon>eudicotyledons</taxon>
        <taxon>Gunneridae</taxon>
        <taxon>Pentapetalae</taxon>
        <taxon>asterids</taxon>
        <taxon>lamiids</taxon>
        <taxon>Boraginales</taxon>
        <taxon>Boraginaceae</taxon>
        <taxon>Boraginoideae</taxon>
        <taxon>Lithospermeae</taxon>
        <taxon>Lithospermum</taxon>
    </lineage>
</organism>
<evidence type="ECO:0000256" key="1">
    <source>
        <dbReference type="ARBA" id="ARBA00022490"/>
    </source>
</evidence>
<keyword evidence="9" id="KW-1185">Reference proteome</keyword>
<keyword evidence="1" id="KW-0963">Cytoplasm</keyword>
<dbReference type="GO" id="GO:0009736">
    <property type="term" value="P:cytokinin-activated signaling pathway"/>
    <property type="evidence" value="ECO:0007669"/>
    <property type="project" value="UniProtKB-KW"/>
</dbReference>
<feature type="modified residue" description="Phosphohistidine" evidence="5">
    <location>
        <position position="80"/>
    </location>
</feature>
<keyword evidence="3 6" id="KW-0902">Two-component regulatory system</keyword>
<dbReference type="SUPFAM" id="SSF47226">
    <property type="entry name" value="Histidine-containing phosphotransfer domain, HPT domain"/>
    <property type="match status" value="1"/>
</dbReference>
<name>A0AAV3P8D5_LITER</name>
<dbReference type="GO" id="GO:0009927">
    <property type="term" value="F:histidine phosphotransfer kinase activity"/>
    <property type="evidence" value="ECO:0007669"/>
    <property type="project" value="UniProtKB-UniRule"/>
</dbReference>
<keyword evidence="2 6" id="KW-0932">Cytokinin signaling pathway</keyword>
<keyword evidence="5" id="KW-0597">Phosphoprotein</keyword>
<proteinExistence type="predicted"/>
<dbReference type="CDD" id="cd00088">
    <property type="entry name" value="HPT"/>
    <property type="match status" value="1"/>
</dbReference>
<protein>
    <recommendedName>
        <fullName evidence="6">Histidine-containing phosphotransfer protein</fullName>
    </recommendedName>
</protein>
<evidence type="ECO:0000256" key="5">
    <source>
        <dbReference type="PROSITE-ProRule" id="PRU00110"/>
    </source>
</evidence>
<dbReference type="EMBL" id="BAABME010001134">
    <property type="protein sequence ID" value="GAA0147769.1"/>
    <property type="molecule type" value="Genomic_DNA"/>
</dbReference>
<dbReference type="AlphaFoldDB" id="A0AAV3P8D5"/>
<dbReference type="GO" id="GO:0000160">
    <property type="term" value="P:phosphorelay signal transduction system"/>
    <property type="evidence" value="ECO:0007669"/>
    <property type="project" value="UniProtKB-UniRule"/>
</dbReference>
<dbReference type="GO" id="GO:0043424">
    <property type="term" value="F:protein histidine kinase binding"/>
    <property type="evidence" value="ECO:0007669"/>
    <property type="project" value="UniProtKB-UniRule"/>
</dbReference>
<comment type="domain">
    <text evidence="6">Histidine-containing phosphotransfer domain (HPt) contains an active histidine that mediates the phosphotransfer.</text>
</comment>
<dbReference type="InterPro" id="IPR008207">
    <property type="entry name" value="Sig_transdc_His_kin_Hpt_dom"/>
</dbReference>
<gene>
    <name evidence="8" type="ORF">LIER_07389</name>
</gene>
<evidence type="ECO:0000256" key="6">
    <source>
        <dbReference type="RuleBase" id="RU369004"/>
    </source>
</evidence>
<evidence type="ECO:0000256" key="4">
    <source>
        <dbReference type="ARBA" id="ARBA00023242"/>
    </source>
</evidence>
<dbReference type="InterPro" id="IPR036641">
    <property type="entry name" value="HPT_dom_sf"/>
</dbReference>
<dbReference type="FunFam" id="1.20.120.160:FF:000001">
    <property type="entry name" value="Histidine-containing phosphotransfer protein 1"/>
    <property type="match status" value="1"/>
</dbReference>
<evidence type="ECO:0000259" key="7">
    <source>
        <dbReference type="PROSITE" id="PS50894"/>
    </source>
</evidence>
<sequence>MDLIGQLQKQYVDFVTSLYHEGFLDDQFLELQKLRDDSNPSFVAEVVSLFFDDSENLINNLAKAFHQHVVDYKLVDAHVHQFKGSSSSIGANKVKNACVDFKNSCDQKNIQGCLTCLQNVKREYYFVKSKLETLFRLEQQIMAAGGAVPMLA</sequence>
<evidence type="ECO:0000256" key="3">
    <source>
        <dbReference type="ARBA" id="ARBA00023012"/>
    </source>
</evidence>
<keyword evidence="4" id="KW-0539">Nucleus</keyword>
<evidence type="ECO:0000256" key="2">
    <source>
        <dbReference type="ARBA" id="ARBA00022864"/>
    </source>
</evidence>
<dbReference type="PANTHER" id="PTHR28242:SF13">
    <property type="entry name" value="HISTIDINE-CONTAINING PHOSPHOTRANSFER PROTEIN 5"/>
    <property type="match status" value="1"/>
</dbReference>
<dbReference type="PROSITE" id="PS50894">
    <property type="entry name" value="HPT"/>
    <property type="match status" value="1"/>
</dbReference>
<dbReference type="Proteomes" id="UP001454036">
    <property type="component" value="Unassembled WGS sequence"/>
</dbReference>
<accession>A0AAV3P8D5</accession>
<evidence type="ECO:0000313" key="8">
    <source>
        <dbReference type="EMBL" id="GAA0147769.1"/>
    </source>
</evidence>
<dbReference type="GO" id="GO:0005634">
    <property type="term" value="C:nucleus"/>
    <property type="evidence" value="ECO:0007669"/>
    <property type="project" value="UniProtKB-SubCell"/>
</dbReference>
<comment type="function">
    <text evidence="6">Functions as a two-component phosphorelay mediators between cytokinin sensor histidine kinases and response regulators (B-type ARRs). Plays an important role in propagating cytokinin signal transduction.</text>
</comment>
<dbReference type="Pfam" id="PF01627">
    <property type="entry name" value="Hpt"/>
    <property type="match status" value="1"/>
</dbReference>
<comment type="caution">
    <text evidence="8">The sequence shown here is derived from an EMBL/GenBank/DDBJ whole genome shotgun (WGS) entry which is preliminary data.</text>
</comment>
<dbReference type="InterPro" id="IPR045871">
    <property type="entry name" value="AHP1-5/YPD1"/>
</dbReference>
<dbReference type="GO" id="GO:0005829">
    <property type="term" value="C:cytosol"/>
    <property type="evidence" value="ECO:0007669"/>
    <property type="project" value="UniProtKB-SubCell"/>
</dbReference>
<dbReference type="PANTHER" id="PTHR28242">
    <property type="entry name" value="PHOSPHORELAY INTERMEDIATE PROTEIN YPD1"/>
    <property type="match status" value="1"/>
</dbReference>
<evidence type="ECO:0000313" key="9">
    <source>
        <dbReference type="Proteomes" id="UP001454036"/>
    </source>
</evidence>
<feature type="domain" description="HPt" evidence="7">
    <location>
        <begin position="39"/>
        <end position="144"/>
    </location>
</feature>